<dbReference type="RefSeq" id="WP_212699421.1">
    <property type="nucleotide sequence ID" value="NZ_JBFEWH010000010.1"/>
</dbReference>
<name>A0ABS5HLT0_9RHOB</name>
<gene>
    <name evidence="2" type="ORF">IT775_02185</name>
</gene>
<feature type="transmembrane region" description="Helical" evidence="1">
    <location>
        <begin position="84"/>
        <end position="109"/>
    </location>
</feature>
<keyword evidence="1" id="KW-0812">Transmembrane</keyword>
<feature type="transmembrane region" description="Helical" evidence="1">
    <location>
        <begin position="60"/>
        <end position="78"/>
    </location>
</feature>
<protein>
    <submittedName>
        <fullName evidence="2">Uncharacterized protein</fullName>
    </submittedName>
</protein>
<dbReference type="Proteomes" id="UP001195941">
    <property type="component" value="Unassembled WGS sequence"/>
</dbReference>
<proteinExistence type="predicted"/>
<keyword evidence="1" id="KW-0472">Membrane</keyword>
<evidence type="ECO:0000256" key="1">
    <source>
        <dbReference type="SAM" id="Phobius"/>
    </source>
</evidence>
<feature type="transmembrane region" description="Helical" evidence="1">
    <location>
        <begin position="31"/>
        <end position="48"/>
    </location>
</feature>
<accession>A0ABS5HLT0</accession>
<keyword evidence="3" id="KW-1185">Reference proteome</keyword>
<feature type="transmembrane region" description="Helical" evidence="1">
    <location>
        <begin position="7"/>
        <end position="25"/>
    </location>
</feature>
<evidence type="ECO:0000313" key="2">
    <source>
        <dbReference type="EMBL" id="MBR9649930.1"/>
    </source>
</evidence>
<dbReference type="InterPro" id="IPR014509">
    <property type="entry name" value="YjdF-like"/>
</dbReference>
<feature type="transmembrane region" description="Helical" evidence="1">
    <location>
        <begin position="161"/>
        <end position="183"/>
    </location>
</feature>
<keyword evidence="1" id="KW-1133">Transmembrane helix</keyword>
<feature type="transmembrane region" description="Helical" evidence="1">
    <location>
        <begin position="121"/>
        <end position="141"/>
    </location>
</feature>
<comment type="caution">
    <text evidence="2">The sequence shown here is derived from an EMBL/GenBank/DDBJ whole genome shotgun (WGS) entry which is preliminary data.</text>
</comment>
<organism evidence="2 3">
    <name type="scientific">Thalassovita aquimarina</name>
    <dbReference type="NCBI Taxonomy" id="2785917"/>
    <lineage>
        <taxon>Bacteria</taxon>
        <taxon>Pseudomonadati</taxon>
        <taxon>Pseudomonadota</taxon>
        <taxon>Alphaproteobacteria</taxon>
        <taxon>Rhodobacterales</taxon>
        <taxon>Roseobacteraceae</taxon>
        <taxon>Thalassovita</taxon>
    </lineage>
</organism>
<evidence type="ECO:0000313" key="3">
    <source>
        <dbReference type="Proteomes" id="UP001195941"/>
    </source>
</evidence>
<sequence length="211" mass="23488">MFSEQTWIVRIIWVLLFLFAAGAVITGRWYPAFVALATLVLTVTPLFLSRWIRVEIPPSFIAAAVIFTGSALILGEVFDFYDRFWWWDIGMHGVGALGVGMLGFVLIFMMFQGDKYAAPPYAVALFAFCFAMAVGVLWEVFEFTMDSLLGTNMQKSGLLDTMGDLIVDGVGALIGAGSGWFYLKSRELGGLTGVIDEFVRRNPHLFKGRRK</sequence>
<dbReference type="EMBL" id="JADMKU010000001">
    <property type="protein sequence ID" value="MBR9649930.1"/>
    <property type="molecule type" value="Genomic_DNA"/>
</dbReference>
<reference evidence="2 3" key="1">
    <citation type="journal article" date="2021" name="Arch. Microbiol.">
        <title>Thalassobius aquimarinus sp. nov., isolated from the Sea of Japan seashore.</title>
        <authorList>
            <person name="Kurilenko V.V."/>
            <person name="Romanenko L.A."/>
            <person name="Chernysheva N.Y."/>
            <person name="Velansky P.V."/>
            <person name="Tekutyeva L.A."/>
            <person name="Isaeva M.P."/>
            <person name="Mikhailov V.V."/>
        </authorList>
    </citation>
    <scope>NUCLEOTIDE SEQUENCE [LARGE SCALE GENOMIC DNA]</scope>
    <source>
        <strain evidence="2 3">KMM 8518</strain>
    </source>
</reference>
<dbReference type="Pfam" id="PF09997">
    <property type="entry name" value="DUF2238"/>
    <property type="match status" value="1"/>
</dbReference>